<comment type="caution">
    <text evidence="1">The sequence shown here is derived from an EMBL/GenBank/DDBJ whole genome shotgun (WGS) entry which is preliminary data.</text>
</comment>
<sequence length="267" mass="30320">MESNELELANVLDPCLDPKHAIPLQVERHGAIGQWLQNRYGYSLGGKAYAKLLNYARREGRERVIVKGHLAECRVFKLLLPPADGTDLSSSSAFINFTDALLLERSVPSAGGSSNLNTRHSARWPLTMTRSRPVEEWHVFRVQTRIKYISQLQFNTLHLAPSHTEYVEGMLHIEELSDIARRSVSSPLHGQCGNWTLMTRVTFPADSVSRLERDAALMHNETDIVGEVQFPWTMTADGTQFALLPRGWRDQVYWLILERAHLDEAAY</sequence>
<name>A0A9P7MVB9_9HYPO</name>
<dbReference type="EMBL" id="SRPS01000089">
    <property type="protein sequence ID" value="KAG5969724.1"/>
    <property type="molecule type" value="Genomic_DNA"/>
</dbReference>
<accession>A0A9P7MVB9</accession>
<evidence type="ECO:0000313" key="1">
    <source>
        <dbReference type="EMBL" id="KAG5969724.1"/>
    </source>
</evidence>
<evidence type="ECO:0000313" key="2">
    <source>
        <dbReference type="Proteomes" id="UP000784919"/>
    </source>
</evidence>
<dbReference type="AlphaFoldDB" id="A0A9P7MVB9"/>
<organism evidence="1 2">
    <name type="scientific">Claviceps arundinis</name>
    <dbReference type="NCBI Taxonomy" id="1623583"/>
    <lineage>
        <taxon>Eukaryota</taxon>
        <taxon>Fungi</taxon>
        <taxon>Dikarya</taxon>
        <taxon>Ascomycota</taxon>
        <taxon>Pezizomycotina</taxon>
        <taxon>Sordariomycetes</taxon>
        <taxon>Hypocreomycetidae</taxon>
        <taxon>Hypocreales</taxon>
        <taxon>Clavicipitaceae</taxon>
        <taxon>Claviceps</taxon>
    </lineage>
</organism>
<proteinExistence type="predicted"/>
<gene>
    <name evidence="1" type="ORF">E4U56_008114</name>
</gene>
<dbReference type="Proteomes" id="UP000784919">
    <property type="component" value="Unassembled WGS sequence"/>
</dbReference>
<protein>
    <submittedName>
        <fullName evidence="1">Uncharacterized protein</fullName>
    </submittedName>
</protein>
<reference evidence="1" key="1">
    <citation type="journal article" date="2020" name="bioRxiv">
        <title>Whole genome comparisons of ergot fungi reveals the divergence and evolution of species within the genus Claviceps are the result of varying mechanisms driving genome evolution and host range expansion.</title>
        <authorList>
            <person name="Wyka S.A."/>
            <person name="Mondo S.J."/>
            <person name="Liu M."/>
            <person name="Dettman J."/>
            <person name="Nalam V."/>
            <person name="Broders K.D."/>
        </authorList>
    </citation>
    <scope>NUCLEOTIDE SEQUENCE</scope>
    <source>
        <strain evidence="1">CCC 1102</strain>
    </source>
</reference>